<feature type="region of interest" description="Disordered" evidence="1">
    <location>
        <begin position="1310"/>
        <end position="1338"/>
    </location>
</feature>
<evidence type="ECO:0000313" key="5">
    <source>
        <dbReference type="Proteomes" id="UP001066276"/>
    </source>
</evidence>
<reference evidence="4" key="1">
    <citation type="journal article" date="2022" name="bioRxiv">
        <title>Sequencing and chromosome-scale assembly of the giantPleurodeles waltlgenome.</title>
        <authorList>
            <person name="Brown T."/>
            <person name="Elewa A."/>
            <person name="Iarovenko S."/>
            <person name="Subramanian E."/>
            <person name="Araus A.J."/>
            <person name="Petzold A."/>
            <person name="Susuki M."/>
            <person name="Suzuki K.-i.T."/>
            <person name="Hayashi T."/>
            <person name="Toyoda A."/>
            <person name="Oliveira C."/>
            <person name="Osipova E."/>
            <person name="Leigh N.D."/>
            <person name="Simon A."/>
            <person name="Yun M.H."/>
        </authorList>
    </citation>
    <scope>NUCLEOTIDE SEQUENCE</scope>
    <source>
        <strain evidence="4">20211129_DDA</strain>
        <tissue evidence="4">Liver</tissue>
    </source>
</reference>
<dbReference type="Gene3D" id="3.40.50.410">
    <property type="entry name" value="von Willebrand factor, type A domain"/>
    <property type="match status" value="1"/>
</dbReference>
<evidence type="ECO:0000259" key="2">
    <source>
        <dbReference type="PROSITE" id="PS50234"/>
    </source>
</evidence>
<proteinExistence type="predicted"/>
<gene>
    <name evidence="4" type="ORF">NDU88_000619</name>
</gene>
<sequence>MCTAEGICREWCLLHSQHKHSCNYQKKVVPPALPSHTPPQEGVRRSALDSSPEASWIPTVLLVIMPGLYNHSTWSPLPLKTSNVKACANGFTMGLTAHLTYMNIDFEPVEGVFIFPLEETEVIGSFEAVTSGRTVTAHIQHRGKTEDCCIDCSTGTSLALRCTNGHLILDEELERSTFVISIGPVSPSEVVSIHLSSSQELHTLSSGAVHITLPSVFTPLVAGVEPASEPAGGLCDDSPTSCFGGGGGGGAGGMKSEASLRPLAPSSITEAFTEQASNPCCYEFSFEMLVKGPCLLAGLESPSHSLRADAHPNANSASTICITLAEKHKCDRNLEIILHPSEPHRPHLLFEEGSMSFPEYEAHIKNRRDYIRIARKELETDRMVAFVQKRFHKDIYHNPALMLNFCPDFCQAPMDLRTVTREVIFIIDRSGSMSGANIEKIKDAMQVAVKSLPPGTMLNIVGFGSNIRTLFTMSKHCNAETLALAFEYIQKMRADMGGTNILAALTWVFGQPVHRGYPRQLFILTDATVTNSGKVIELVRRYASTARCFSFGLGPNSCHRLLRGVAKVSGGRAEFLTEGERLQPKLIRSLKKALEPAVSDITIDWYVPDTMEALLSPNEIAPLYPGDRLISYCTLYHIASFRGKKAAGREKGCKTVSRGSISSVFQSQEDTFTSGAPDVSSMDPTGDSQDIEKALQDISREISLEFSAAGSEDFDKGSSALPSSDIRRRIYQASYIQEQYMLTHCSVSTERSHGLAHDFLSSERSHSLIHGSTSSESASSREVASENSPLAQLPEVVSQQGQKSVSLWESLSKSSPLSRNEATSNKSSAVLSSEELVRKRKALVKATMSGRSFSSPQGDLDMHRLSRVLEKVSQNQKQNRNLSMEGRLEEIGPDVQRIQRNSLTRRSLADSGNLLSPCQLDWDMFVDPQYLFTPSSATEDMTEQEEGPNSMMQCRVVIHGLSAGKPISWEVVANLESLFSAKEEPSQVEEDEVRDNFLHRMTARSVIRDIEDVAEKESEIEHRSCRKFRLKAIQSSKACTVLSMYTCMVPIDTRTKELLPGALDIRNAGHQFSHHRGSRSGSRRHRSYSAGLGRRQDYEGQDEALVTTGHTHSPSAHSISSQKSLENFFGSRFSLGKRRVGSPSSGKLTPLKPPCLSAESDITSGVESQDYLPLVRLQLAHGAFHLNETFSHVVQIPLDRLCRASPYASHRASLSPVSSASPRVLTARASQDGLASGSSASSSRHAISPLTEHREPASRSREDLGRSDRHRPRLSHEWSSEQHPVLSRDITPGTFYQSFNSCPEVLSSMWQQADSGRGSETDACENSPATSEASVSFMDPEALTDDSDLESSSWATAVALAWLEHQCAEFFTEWELVAAKADTWLRDQQLPEGVDLPCLKGAARHLFLLLRHWDENIKLNILCYNPSNM</sequence>
<feature type="domain" description="VIT" evidence="3">
    <location>
        <begin position="63"/>
        <end position="199"/>
    </location>
</feature>
<feature type="region of interest" description="Disordered" evidence="1">
    <location>
        <begin position="767"/>
        <end position="796"/>
    </location>
</feature>
<dbReference type="EMBL" id="JANPWB010000015">
    <property type="protein sequence ID" value="KAJ1087448.1"/>
    <property type="molecule type" value="Genomic_DNA"/>
</dbReference>
<comment type="caution">
    <text evidence="4">The sequence shown here is derived from an EMBL/GenBank/DDBJ whole genome shotgun (WGS) entry which is preliminary data.</text>
</comment>
<dbReference type="InterPro" id="IPR036465">
    <property type="entry name" value="vWFA_dom_sf"/>
</dbReference>
<feature type="compositionally biased region" description="Basic residues" evidence="1">
    <location>
        <begin position="1072"/>
        <end position="1087"/>
    </location>
</feature>
<evidence type="ECO:0008006" key="6">
    <source>
        <dbReference type="Google" id="ProtNLM"/>
    </source>
</evidence>
<dbReference type="Pfam" id="PF13757">
    <property type="entry name" value="VIT_2"/>
    <property type="match status" value="1"/>
</dbReference>
<evidence type="ECO:0000259" key="3">
    <source>
        <dbReference type="PROSITE" id="PS51468"/>
    </source>
</evidence>
<dbReference type="InterPro" id="IPR002035">
    <property type="entry name" value="VWF_A"/>
</dbReference>
<feature type="domain" description="VWFA" evidence="2">
    <location>
        <begin position="422"/>
        <end position="590"/>
    </location>
</feature>
<dbReference type="PROSITE" id="PS50234">
    <property type="entry name" value="VWFA"/>
    <property type="match status" value="1"/>
</dbReference>
<evidence type="ECO:0000313" key="4">
    <source>
        <dbReference type="EMBL" id="KAJ1087448.1"/>
    </source>
</evidence>
<evidence type="ECO:0000256" key="1">
    <source>
        <dbReference type="SAM" id="MobiDB-lite"/>
    </source>
</evidence>
<accession>A0AAV7LF95</accession>
<dbReference type="PROSITE" id="PS51468">
    <property type="entry name" value="VIT"/>
    <property type="match status" value="1"/>
</dbReference>
<dbReference type="PANTHER" id="PTHR46299:SF2">
    <property type="entry name" value="VON WILLEBRAND FACTOR A DOMAIN-CONTAINING PROTEIN 5B2"/>
    <property type="match status" value="1"/>
</dbReference>
<protein>
    <recommendedName>
        <fullName evidence="6">von Willebrand factor A domain-containing protein 5B2</fullName>
    </recommendedName>
</protein>
<feature type="region of interest" description="Disordered" evidence="1">
    <location>
        <begin position="1071"/>
        <end position="1094"/>
    </location>
</feature>
<dbReference type="Pfam" id="PF13768">
    <property type="entry name" value="VWA_3"/>
    <property type="match status" value="1"/>
</dbReference>
<dbReference type="InterPro" id="IPR052627">
    <property type="entry name" value="VWA_domain-containing"/>
</dbReference>
<keyword evidence="5" id="KW-1185">Reference proteome</keyword>
<name>A0AAV7LF95_PLEWA</name>
<dbReference type="SMART" id="SM00327">
    <property type="entry name" value="VWA"/>
    <property type="match status" value="1"/>
</dbReference>
<organism evidence="4 5">
    <name type="scientific">Pleurodeles waltl</name>
    <name type="common">Iberian ribbed newt</name>
    <dbReference type="NCBI Taxonomy" id="8319"/>
    <lineage>
        <taxon>Eukaryota</taxon>
        <taxon>Metazoa</taxon>
        <taxon>Chordata</taxon>
        <taxon>Craniata</taxon>
        <taxon>Vertebrata</taxon>
        <taxon>Euteleostomi</taxon>
        <taxon>Amphibia</taxon>
        <taxon>Batrachia</taxon>
        <taxon>Caudata</taxon>
        <taxon>Salamandroidea</taxon>
        <taxon>Salamandridae</taxon>
        <taxon>Pleurodelinae</taxon>
        <taxon>Pleurodeles</taxon>
    </lineage>
</organism>
<feature type="compositionally biased region" description="Low complexity" evidence="1">
    <location>
        <begin position="1229"/>
        <end position="1248"/>
    </location>
</feature>
<feature type="compositionally biased region" description="Basic and acidic residues" evidence="1">
    <location>
        <begin position="1251"/>
        <end position="1267"/>
    </location>
</feature>
<feature type="compositionally biased region" description="Low complexity" evidence="1">
    <location>
        <begin position="772"/>
        <end position="788"/>
    </location>
</feature>
<dbReference type="SUPFAM" id="SSF53300">
    <property type="entry name" value="vWA-like"/>
    <property type="match status" value="1"/>
</dbReference>
<feature type="region of interest" description="Disordered" evidence="1">
    <location>
        <begin position="1228"/>
        <end position="1284"/>
    </location>
</feature>
<dbReference type="PANTHER" id="PTHR46299">
    <property type="entry name" value="VON WILLEBRAND FACTOR A DOMAIN-CONTAINING PROTEIN 5B2-RELATED"/>
    <property type="match status" value="1"/>
</dbReference>
<dbReference type="Proteomes" id="UP001066276">
    <property type="component" value="Chromosome 11"/>
</dbReference>
<dbReference type="InterPro" id="IPR013694">
    <property type="entry name" value="VIT"/>
</dbReference>